<dbReference type="EMBL" id="CP113520">
    <property type="protein sequence ID" value="WAJ29156.1"/>
    <property type="molecule type" value="Genomic_DNA"/>
</dbReference>
<dbReference type="Proteomes" id="UP001163223">
    <property type="component" value="Chromosome"/>
</dbReference>
<protein>
    <submittedName>
        <fullName evidence="1">Sugar ABC transporter substrate-binding protein</fullName>
    </submittedName>
</protein>
<keyword evidence="2" id="KW-1185">Reference proteome</keyword>
<reference evidence="1" key="1">
    <citation type="submission" date="2022-11" db="EMBL/GenBank/DDBJ databases">
        <title>beta-Carotene-producing bacterium, Jeongeuplla avenae sp. nov., alleviates the salt stress of Arabidopsis seedlings.</title>
        <authorList>
            <person name="Jiang L."/>
            <person name="Lee J."/>
        </authorList>
    </citation>
    <scope>NUCLEOTIDE SEQUENCE</scope>
    <source>
        <strain evidence="1">DY_R2A_6</strain>
    </source>
</reference>
<sequence>MKLHALAASLSLAGSLLVPGLASAEQIGVSVARFDNTFQTIVRNGMEDAAAKLDGVTLQMEDAQSDPSRQMDQIRNFISAGVDAIVVLAVDSDGTDVITKMAEEAKIPLVYVLHPPADPAALPANTAFVGSNEVDSGTLQAKEVCRLLGGKGDVLLLMGPLNNHSSLIRTKDVHDVLATDDCKGMSIVEEQSANWDRLEASNIMTNWLSAGMGFDAVIANNDEMAIGAIQAMSSAGHDMSKVVVAGIDATPDGLKEMKAGNLEVTVFQDGLSQGAAAVDAAVKLARGEAVERNIWIPFQLVTPETMAKYEAANR</sequence>
<proteinExistence type="predicted"/>
<organism evidence="1 2">
    <name type="scientific">Antarcticirhabdus aurantiaca</name>
    <dbReference type="NCBI Taxonomy" id="2606717"/>
    <lineage>
        <taxon>Bacteria</taxon>
        <taxon>Pseudomonadati</taxon>
        <taxon>Pseudomonadota</taxon>
        <taxon>Alphaproteobacteria</taxon>
        <taxon>Hyphomicrobiales</taxon>
        <taxon>Aurantimonadaceae</taxon>
        <taxon>Antarcticirhabdus</taxon>
    </lineage>
</organism>
<evidence type="ECO:0000313" key="2">
    <source>
        <dbReference type="Proteomes" id="UP001163223"/>
    </source>
</evidence>
<accession>A0ACD4NR35</accession>
<name>A0ACD4NR35_9HYPH</name>
<evidence type="ECO:0000313" key="1">
    <source>
        <dbReference type="EMBL" id="WAJ29156.1"/>
    </source>
</evidence>
<gene>
    <name evidence="1" type="ORF">OXU80_02620</name>
</gene>